<dbReference type="SMART" id="SM01209">
    <property type="entry name" value="GARS_A"/>
    <property type="match status" value="1"/>
</dbReference>
<feature type="domain" description="ATP-grasp" evidence="5">
    <location>
        <begin position="75"/>
        <end position="269"/>
    </location>
</feature>
<gene>
    <name evidence="6" type="ORF">FOE67_19980</name>
</gene>
<accession>A0A7W3XY69</accession>
<keyword evidence="3 4" id="KW-0067">ATP-binding</keyword>
<dbReference type="AlphaFoldDB" id="A0A7W3XY69"/>
<dbReference type="InterPro" id="IPR011761">
    <property type="entry name" value="ATP-grasp"/>
</dbReference>
<keyword evidence="2 4" id="KW-0547">Nucleotide-binding</keyword>
<evidence type="ECO:0000256" key="3">
    <source>
        <dbReference type="ARBA" id="ARBA00022840"/>
    </source>
</evidence>
<dbReference type="Gene3D" id="3.30.470.20">
    <property type="entry name" value="ATP-grasp fold, B domain"/>
    <property type="match status" value="1"/>
</dbReference>
<name>A0A7W3XY69_9ACTN</name>
<evidence type="ECO:0000259" key="5">
    <source>
        <dbReference type="PROSITE" id="PS50975"/>
    </source>
</evidence>
<dbReference type="GO" id="GO:0016874">
    <property type="term" value="F:ligase activity"/>
    <property type="evidence" value="ECO:0007669"/>
    <property type="project" value="UniProtKB-KW"/>
</dbReference>
<protein>
    <submittedName>
        <fullName evidence="6">ATP-grasp domain-containing protein</fullName>
    </submittedName>
</protein>
<keyword evidence="1" id="KW-0436">Ligase</keyword>
<dbReference type="InterPro" id="IPR041472">
    <property type="entry name" value="BL00235/CARNS1_N"/>
</dbReference>
<keyword evidence="7" id="KW-1185">Reference proteome</keyword>
<evidence type="ECO:0000256" key="2">
    <source>
        <dbReference type="ARBA" id="ARBA00022741"/>
    </source>
</evidence>
<dbReference type="RefSeq" id="WP_194444504.1">
    <property type="nucleotide sequence ID" value="NZ_VKHS01000602.1"/>
</dbReference>
<dbReference type="Pfam" id="PF13535">
    <property type="entry name" value="ATP-grasp_4"/>
    <property type="match status" value="1"/>
</dbReference>
<evidence type="ECO:0000256" key="1">
    <source>
        <dbReference type="ARBA" id="ARBA00022598"/>
    </source>
</evidence>
<dbReference type="Pfam" id="PF18130">
    <property type="entry name" value="ATPgrasp_N"/>
    <property type="match status" value="1"/>
</dbReference>
<dbReference type="EMBL" id="VKHS01000602">
    <property type="protein sequence ID" value="MBB0231714.1"/>
    <property type="molecule type" value="Genomic_DNA"/>
</dbReference>
<dbReference type="Gene3D" id="3.40.50.20">
    <property type="match status" value="1"/>
</dbReference>
<dbReference type="PANTHER" id="PTHR43585">
    <property type="entry name" value="FUMIPYRROLE BIOSYNTHESIS PROTEIN C"/>
    <property type="match status" value="1"/>
</dbReference>
<reference evidence="7" key="1">
    <citation type="submission" date="2019-10" db="EMBL/GenBank/DDBJ databases">
        <title>Streptomyces sp. nov., a novel actinobacterium isolated from alkaline environment.</title>
        <authorList>
            <person name="Golinska P."/>
        </authorList>
    </citation>
    <scope>NUCLEOTIDE SEQUENCE [LARGE SCALE GENOMIC DNA]</scope>
    <source>
        <strain evidence="7">DSM 42108</strain>
    </source>
</reference>
<evidence type="ECO:0000313" key="6">
    <source>
        <dbReference type="EMBL" id="MBB0231714.1"/>
    </source>
</evidence>
<dbReference type="Proteomes" id="UP000530234">
    <property type="component" value="Unassembled WGS sequence"/>
</dbReference>
<dbReference type="PANTHER" id="PTHR43585:SF2">
    <property type="entry name" value="ATP-GRASP ENZYME FSQD"/>
    <property type="match status" value="1"/>
</dbReference>
<dbReference type="InterPro" id="IPR052032">
    <property type="entry name" value="ATP-dep_AA_Ligase"/>
</dbReference>
<dbReference type="SUPFAM" id="SSF56059">
    <property type="entry name" value="Glutathione synthetase ATP-binding domain-like"/>
    <property type="match status" value="1"/>
</dbReference>
<comment type="caution">
    <text evidence="6">The sequence shown here is derived from an EMBL/GenBank/DDBJ whole genome shotgun (WGS) entry which is preliminary data.</text>
</comment>
<sequence>ARPTPGIVDHEVADPHDPTRVRAAARALARRHPVDGVLTWDEFATVGAAEAARDLGLPGPRPEAVATCRDKAAARARFDARRVPSTPWARVTTAEQAGEAARRIGFPVVLKPAGAGGSFGVRKVDTARDLAAAHAFAAEAAARGREDAGLLVESYLSGPEVSVEVASDHGRHHVLALTHKSLGAEPYFEETGHLVHGSPDPGEPAVRVALAALDAVGLTHGVSHIELRLTPDGPRVIEINPRPGGDLIPHLVHLATGVDVVAAAADLSAGLSPDLTPTRDISAGVRFLYPSTAGRLTRLDIDPRLGEVAWCERAVATRTPGDEVSPPPGDGLHSRLAHVVATAPTPELCRERLDRAAGSLRATITPTRSGR</sequence>
<proteinExistence type="predicted"/>
<evidence type="ECO:0000313" key="7">
    <source>
        <dbReference type="Proteomes" id="UP000530234"/>
    </source>
</evidence>
<feature type="non-terminal residue" evidence="6">
    <location>
        <position position="1"/>
    </location>
</feature>
<evidence type="ECO:0000256" key="4">
    <source>
        <dbReference type="PROSITE-ProRule" id="PRU00409"/>
    </source>
</evidence>
<organism evidence="6 7">
    <name type="scientific">Streptomyces calidiresistens</name>
    <dbReference type="NCBI Taxonomy" id="1485586"/>
    <lineage>
        <taxon>Bacteria</taxon>
        <taxon>Bacillati</taxon>
        <taxon>Actinomycetota</taxon>
        <taxon>Actinomycetes</taxon>
        <taxon>Kitasatosporales</taxon>
        <taxon>Streptomycetaceae</taxon>
        <taxon>Streptomyces</taxon>
    </lineage>
</organism>
<dbReference type="PROSITE" id="PS50975">
    <property type="entry name" value="ATP_GRASP"/>
    <property type="match status" value="1"/>
</dbReference>
<dbReference type="InterPro" id="IPR040570">
    <property type="entry name" value="LAL_C2"/>
</dbReference>
<dbReference type="GO" id="GO:0046872">
    <property type="term" value="F:metal ion binding"/>
    <property type="evidence" value="ECO:0007669"/>
    <property type="project" value="InterPro"/>
</dbReference>
<dbReference type="GO" id="GO:0005524">
    <property type="term" value="F:ATP binding"/>
    <property type="evidence" value="ECO:0007669"/>
    <property type="project" value="UniProtKB-UniRule"/>
</dbReference>
<dbReference type="Pfam" id="PF18603">
    <property type="entry name" value="LAL_C2"/>
    <property type="match status" value="1"/>
</dbReference>